<comment type="caution">
    <text evidence="1">The sequence shown here is derived from an EMBL/GenBank/DDBJ whole genome shotgun (WGS) entry which is preliminary data.</text>
</comment>
<gene>
    <name evidence="1" type="ORF">ILYODFUR_016256</name>
</gene>
<proteinExistence type="predicted"/>
<keyword evidence="2" id="KW-1185">Reference proteome</keyword>
<name>A0ABV0TM08_9TELE</name>
<protein>
    <submittedName>
        <fullName evidence="1">Uncharacterized protein</fullName>
    </submittedName>
</protein>
<dbReference type="EMBL" id="JAHRIQ010036225">
    <property type="protein sequence ID" value="MEQ2232903.1"/>
    <property type="molecule type" value="Genomic_DNA"/>
</dbReference>
<evidence type="ECO:0000313" key="1">
    <source>
        <dbReference type="EMBL" id="MEQ2232903.1"/>
    </source>
</evidence>
<sequence length="120" mass="13487">MHLFSLATLDFYLSELFQDLDFTLELQICTILNEEGALQALHSAHGSCEPLHPGQSGGMNREQIQWLEQTYSSNSGFLGLHQIPEQCLSDTFQSIQIQTYCCVHFHTNICSDFDLLASSS</sequence>
<accession>A0ABV0TM08</accession>
<evidence type="ECO:0000313" key="2">
    <source>
        <dbReference type="Proteomes" id="UP001482620"/>
    </source>
</evidence>
<reference evidence="1 2" key="1">
    <citation type="submission" date="2021-06" db="EMBL/GenBank/DDBJ databases">
        <authorList>
            <person name="Palmer J.M."/>
        </authorList>
    </citation>
    <scope>NUCLEOTIDE SEQUENCE [LARGE SCALE GENOMIC DNA]</scope>
    <source>
        <strain evidence="2">if_2019</strain>
        <tissue evidence="1">Muscle</tissue>
    </source>
</reference>
<dbReference type="Proteomes" id="UP001482620">
    <property type="component" value="Unassembled WGS sequence"/>
</dbReference>
<organism evidence="1 2">
    <name type="scientific">Ilyodon furcidens</name>
    <name type="common">goldbreast splitfin</name>
    <dbReference type="NCBI Taxonomy" id="33524"/>
    <lineage>
        <taxon>Eukaryota</taxon>
        <taxon>Metazoa</taxon>
        <taxon>Chordata</taxon>
        <taxon>Craniata</taxon>
        <taxon>Vertebrata</taxon>
        <taxon>Euteleostomi</taxon>
        <taxon>Actinopterygii</taxon>
        <taxon>Neopterygii</taxon>
        <taxon>Teleostei</taxon>
        <taxon>Neoteleostei</taxon>
        <taxon>Acanthomorphata</taxon>
        <taxon>Ovalentaria</taxon>
        <taxon>Atherinomorphae</taxon>
        <taxon>Cyprinodontiformes</taxon>
        <taxon>Goodeidae</taxon>
        <taxon>Ilyodon</taxon>
    </lineage>
</organism>